<protein>
    <submittedName>
        <fullName evidence="1">Uncharacterized protein</fullName>
    </submittedName>
</protein>
<reference evidence="1 2" key="1">
    <citation type="journal article" date="2016" name="Nat. Commun.">
        <title>Thousands of microbial genomes shed light on interconnected biogeochemical processes in an aquifer system.</title>
        <authorList>
            <person name="Anantharaman K."/>
            <person name="Brown C.T."/>
            <person name="Hug L.A."/>
            <person name="Sharon I."/>
            <person name="Castelle C.J."/>
            <person name="Probst A.J."/>
            <person name="Thomas B.C."/>
            <person name="Singh A."/>
            <person name="Wilkins M.J."/>
            <person name="Karaoz U."/>
            <person name="Brodie E.L."/>
            <person name="Williams K.H."/>
            <person name="Hubbard S.S."/>
            <person name="Banfield J.F."/>
        </authorList>
    </citation>
    <scope>NUCLEOTIDE SEQUENCE [LARGE SCALE GENOMIC DNA]</scope>
</reference>
<organism evidence="1 2">
    <name type="scientific">Candidatus Nomurabacteria bacterium RIFCSPHIGHO2_01_FULL_40_24b</name>
    <dbReference type="NCBI Taxonomy" id="1801739"/>
    <lineage>
        <taxon>Bacteria</taxon>
        <taxon>Candidatus Nomuraibacteriota</taxon>
    </lineage>
</organism>
<sequence length="80" mass="9113">MVKKKTITNTELLKSINRSFSKVEEKIDAVDIKVEGLKGQIDGVNKRIDDFVVTRVKYEDHNKLKARVDIVEVKVGIKNS</sequence>
<gene>
    <name evidence="1" type="ORF">A2647_01705</name>
</gene>
<accession>A0A1F6V7E8</accession>
<evidence type="ECO:0000313" key="2">
    <source>
        <dbReference type="Proteomes" id="UP000177370"/>
    </source>
</evidence>
<dbReference type="AlphaFoldDB" id="A0A1F6V7E8"/>
<proteinExistence type="predicted"/>
<dbReference type="EMBL" id="MFTP01000016">
    <property type="protein sequence ID" value="OGI65597.1"/>
    <property type="molecule type" value="Genomic_DNA"/>
</dbReference>
<name>A0A1F6V7E8_9BACT</name>
<evidence type="ECO:0000313" key="1">
    <source>
        <dbReference type="EMBL" id="OGI65597.1"/>
    </source>
</evidence>
<dbReference type="Proteomes" id="UP000177370">
    <property type="component" value="Unassembled WGS sequence"/>
</dbReference>
<dbReference type="Gene3D" id="1.20.1270.70">
    <property type="entry name" value="Designed single chain three-helix bundle"/>
    <property type="match status" value="1"/>
</dbReference>
<comment type="caution">
    <text evidence="1">The sequence shown here is derived from an EMBL/GenBank/DDBJ whole genome shotgun (WGS) entry which is preliminary data.</text>
</comment>